<name>A0A2Z4FGR5_9DELT</name>
<dbReference type="GO" id="GO:0006081">
    <property type="term" value="P:aldehyde metabolic process"/>
    <property type="evidence" value="ECO:0007669"/>
    <property type="project" value="InterPro"/>
</dbReference>
<dbReference type="Gene3D" id="3.40.309.10">
    <property type="entry name" value="Aldehyde Dehydrogenase, Chain A, domain 2"/>
    <property type="match status" value="1"/>
</dbReference>
<dbReference type="PROSITE" id="PS00687">
    <property type="entry name" value="ALDEHYDE_DEHYDR_GLU"/>
    <property type="match status" value="1"/>
</dbReference>
<dbReference type="SUPFAM" id="SSF53720">
    <property type="entry name" value="ALDH-like"/>
    <property type="match status" value="1"/>
</dbReference>
<dbReference type="PIRSF" id="PIRSF036492">
    <property type="entry name" value="ALDH"/>
    <property type="match status" value="1"/>
</dbReference>
<evidence type="ECO:0000256" key="1">
    <source>
        <dbReference type="ARBA" id="ARBA00009986"/>
    </source>
</evidence>
<dbReference type="OrthoDB" id="9762436at2"/>
<protein>
    <recommendedName>
        <fullName evidence="3">Aldehyde dehydrogenase</fullName>
    </recommendedName>
</protein>
<evidence type="ECO:0000313" key="5">
    <source>
        <dbReference type="EMBL" id="AWV87905.1"/>
    </source>
</evidence>
<dbReference type="InterPro" id="IPR015590">
    <property type="entry name" value="Aldehyde_DH_dom"/>
</dbReference>
<dbReference type="EMBL" id="CP030032">
    <property type="protein sequence ID" value="AWV87905.1"/>
    <property type="molecule type" value="Genomic_DNA"/>
</dbReference>
<organism evidence="5 6">
    <name type="scientific">Bradymonas sediminis</name>
    <dbReference type="NCBI Taxonomy" id="1548548"/>
    <lineage>
        <taxon>Bacteria</taxon>
        <taxon>Deltaproteobacteria</taxon>
        <taxon>Bradymonadales</taxon>
        <taxon>Bradymonadaceae</taxon>
        <taxon>Bradymonas</taxon>
    </lineage>
</organism>
<comment type="similarity">
    <text evidence="1 3 4">Belongs to the aldehyde dehydrogenase family.</text>
</comment>
<dbReference type="InterPro" id="IPR016162">
    <property type="entry name" value="Ald_DH_N"/>
</dbReference>
<dbReference type="KEGG" id="bsed:DN745_00605"/>
<dbReference type="Gene3D" id="3.40.605.10">
    <property type="entry name" value="Aldehyde Dehydrogenase, Chain A, domain 1"/>
    <property type="match status" value="1"/>
</dbReference>
<dbReference type="Proteomes" id="UP000249799">
    <property type="component" value="Chromosome"/>
</dbReference>
<dbReference type="InterPro" id="IPR012394">
    <property type="entry name" value="Aldehyde_DH_NAD(P)"/>
</dbReference>
<dbReference type="FunFam" id="3.40.309.10:FF:000009">
    <property type="entry name" value="Aldehyde dehydrogenase A"/>
    <property type="match status" value="1"/>
</dbReference>
<reference evidence="5 6" key="1">
    <citation type="submission" date="2018-06" db="EMBL/GenBank/DDBJ databases">
        <title>Lujinxingia sediminis gen. nov. sp. nov., a new facultative anaerobic member of the class Deltaproteobacteria, and proposal of Lujinxingaceae fam. nov.</title>
        <authorList>
            <person name="Guo L.-Y."/>
            <person name="Li C.-M."/>
            <person name="Wang S."/>
            <person name="Du Z.-J."/>
        </authorList>
    </citation>
    <scope>NUCLEOTIDE SEQUENCE [LARGE SCALE GENOMIC DNA]</scope>
    <source>
        <strain evidence="5 6">FA350</strain>
    </source>
</reference>
<dbReference type="AlphaFoldDB" id="A0A2Z4FGR5"/>
<proteinExistence type="inferred from homology"/>
<keyword evidence="2 3" id="KW-0560">Oxidoreductase</keyword>
<keyword evidence="6" id="KW-1185">Reference proteome</keyword>
<evidence type="ECO:0000256" key="4">
    <source>
        <dbReference type="RuleBase" id="RU003345"/>
    </source>
</evidence>
<gene>
    <name evidence="5" type="ORF">DN745_00605</name>
</gene>
<evidence type="ECO:0000313" key="6">
    <source>
        <dbReference type="Proteomes" id="UP000249799"/>
    </source>
</evidence>
<dbReference type="InterPro" id="IPR016161">
    <property type="entry name" value="Ald_DH/histidinol_DH"/>
</dbReference>
<dbReference type="InterPro" id="IPR029510">
    <property type="entry name" value="Ald_DH_CS_GLU"/>
</dbReference>
<evidence type="ECO:0000256" key="2">
    <source>
        <dbReference type="ARBA" id="ARBA00023002"/>
    </source>
</evidence>
<evidence type="ECO:0000256" key="3">
    <source>
        <dbReference type="PIRNR" id="PIRNR036492"/>
    </source>
</evidence>
<dbReference type="InterPro" id="IPR016163">
    <property type="entry name" value="Ald_DH_C"/>
</dbReference>
<dbReference type="RefSeq" id="WP_111331177.1">
    <property type="nucleotide sequence ID" value="NZ_CP030032.1"/>
</dbReference>
<dbReference type="GO" id="GO:0016620">
    <property type="term" value="F:oxidoreductase activity, acting on the aldehyde or oxo group of donors, NAD or NADP as acceptor"/>
    <property type="evidence" value="ECO:0007669"/>
    <property type="project" value="InterPro"/>
</dbReference>
<sequence length="507" mass="55404">MSVIRKTSPVTGEVLGEFEISTPEQVNEAVARAREASVAWRNRTMDERFEVLERMRAIIDRRGEEFARRISEDTGKALLDALMTEMLVVPLFIDHYRRNAEKILKTEKVWPGMLFPGKKAHIEYFPMGVIGVIAPWNFPFQLSMVPVISAIIGGNTVVLKPSEVTPLTGELIRELCEEAKVPRGVIEVVQGDGSTGAALVEADIDMVFFTGSVNTGRKVMAAASKKPIPVELELGGKDAMIVCADANLKRAAKGAMWGALVNGGQMCTSVERLFVVESVHDEFVELLRAEMEAIVVGDTQDVDMGAITFAPQLKTIEEHLAEAKKAGANIVCGGERIDRPGMFFSPTLVTGVDPEMLIYREETFGPVLPVIKVASEEEAVRLANDHQYGLTGSVWTSDIDKGRRIASQMECGQVGINDLVQSVGNPKLPFGGVKSSGFGRYHGDEGLLTFMHAKAVMISSGRFDSEAVWFPYHGKYGAMTRLFHSVLGGQLLGMGKAFVDLLRTPKD</sequence>
<dbReference type="PANTHER" id="PTHR11699">
    <property type="entry name" value="ALDEHYDE DEHYDROGENASE-RELATED"/>
    <property type="match status" value="1"/>
</dbReference>
<accession>A0A2Z4FGR5</accession>
<dbReference type="Pfam" id="PF00171">
    <property type="entry name" value="Aldedh"/>
    <property type="match status" value="1"/>
</dbReference>
<dbReference type="CDD" id="cd07099">
    <property type="entry name" value="ALDH_DDALDH"/>
    <property type="match status" value="1"/>
</dbReference>